<feature type="compositionally biased region" description="Basic and acidic residues" evidence="2">
    <location>
        <begin position="699"/>
        <end position="709"/>
    </location>
</feature>
<feature type="compositionally biased region" description="Basic and acidic residues" evidence="2">
    <location>
        <begin position="228"/>
        <end position="240"/>
    </location>
</feature>
<reference evidence="3 4" key="1">
    <citation type="submission" date="2024-01" db="EMBL/GenBank/DDBJ databases">
        <title>Complete genome of Cladobotryum mycophilum ATHUM6906.</title>
        <authorList>
            <person name="Christinaki A.C."/>
            <person name="Myridakis A.I."/>
            <person name="Kouvelis V.N."/>
        </authorList>
    </citation>
    <scope>NUCLEOTIDE SEQUENCE [LARGE SCALE GENOMIC DNA]</scope>
    <source>
        <strain evidence="3 4">ATHUM6906</strain>
    </source>
</reference>
<feature type="region of interest" description="Disordered" evidence="2">
    <location>
        <begin position="221"/>
        <end position="246"/>
    </location>
</feature>
<evidence type="ECO:0000313" key="4">
    <source>
        <dbReference type="Proteomes" id="UP001338125"/>
    </source>
</evidence>
<proteinExistence type="predicted"/>
<sequence>MFSGVTKGNGRIDDIETQITVAFVSDEAPKIHEGFGGSAKYNSETGHFEAPAPYRNLALSLQEYVPSNGLDMGVALGPNATEESWQALFVKINQAEDITHGESKSPMEIFKKMWYKIGDYNDVIDPWVSLIPDSYGLAVVKSAIAIILKLAQRSASARQRIFDAFKGIRNVIGNANSKRRSFQTDTEVSRCAADLYEVIVEAIEKILESLPAPKKPFRWNRLIPQRGKSGEQKKSKKEDPLDLPQVVQSSAENLERAVDSCRDIIIERTGQVTQDTNSQVTVITKWIITEADKNFEETKMKISKVQIEVEEVNKNVQGNVGLLQDIRNRQNTDHLFFRREASKTNRMEDKIEDISLLLMNNRQIASENLLELLMEERKKNTELKRQNKLLKHRKGQQLNFSTVPMPNAIITLERLYDIICQPTNGQMVAGSTTITVDSTLNTLDKDLERVIRLRAKLDLNSQGQAQSILRQDRFLTWMESHHPDHILVDGNVPAAARDSVSVMSLFCASFILSMSKMEPDSIMAHFFCGLHPSPRNPWCGPSGLVRLLIFQLLTALEDDNALSLEFLDRRSYARDLEDDNLERLCDVLRQLLHQFPPSKTVYCIIDGISLLDNNTSFGGLGQVLETLEDIVNDDELRPLFKLLMTVPGRSSLRLTRFVDMSHRISLSTRALNPRPLTGRWLDAALSPSSRQRSRSNSRASRDGSRSRHEDEDEDEDNTEMDEE</sequence>
<dbReference type="Proteomes" id="UP001338125">
    <property type="component" value="Unassembled WGS sequence"/>
</dbReference>
<protein>
    <submittedName>
        <fullName evidence="3">Uncharacterized protein</fullName>
    </submittedName>
</protein>
<dbReference type="PANTHER" id="PTHR40619">
    <property type="entry name" value="FUNGAL STAND N-TERMINAL GOODBYE DOMAIN-CONTAINING PROTEIN"/>
    <property type="match status" value="1"/>
</dbReference>
<dbReference type="PANTHER" id="PTHR40619:SF3">
    <property type="entry name" value="FUNGAL STAND N-TERMINAL GOODBYE DOMAIN-CONTAINING PROTEIN"/>
    <property type="match status" value="1"/>
</dbReference>
<keyword evidence="1" id="KW-0175">Coiled coil</keyword>
<feature type="compositionally biased region" description="Acidic residues" evidence="2">
    <location>
        <begin position="710"/>
        <end position="723"/>
    </location>
</feature>
<feature type="region of interest" description="Disordered" evidence="2">
    <location>
        <begin position="682"/>
        <end position="723"/>
    </location>
</feature>
<gene>
    <name evidence="3" type="ORF">PT974_08038</name>
</gene>
<name>A0ABR0SD54_9HYPO</name>
<organism evidence="3 4">
    <name type="scientific">Cladobotryum mycophilum</name>
    <dbReference type="NCBI Taxonomy" id="491253"/>
    <lineage>
        <taxon>Eukaryota</taxon>
        <taxon>Fungi</taxon>
        <taxon>Dikarya</taxon>
        <taxon>Ascomycota</taxon>
        <taxon>Pezizomycotina</taxon>
        <taxon>Sordariomycetes</taxon>
        <taxon>Hypocreomycetidae</taxon>
        <taxon>Hypocreales</taxon>
        <taxon>Hypocreaceae</taxon>
        <taxon>Cladobotryum</taxon>
    </lineage>
</organism>
<feature type="coiled-coil region" evidence="1">
    <location>
        <begin position="366"/>
        <end position="393"/>
    </location>
</feature>
<keyword evidence="4" id="KW-1185">Reference proteome</keyword>
<evidence type="ECO:0000256" key="1">
    <source>
        <dbReference type="SAM" id="Coils"/>
    </source>
</evidence>
<comment type="caution">
    <text evidence="3">The sequence shown here is derived from an EMBL/GenBank/DDBJ whole genome shotgun (WGS) entry which is preliminary data.</text>
</comment>
<feature type="compositionally biased region" description="Low complexity" evidence="2">
    <location>
        <begin position="686"/>
        <end position="698"/>
    </location>
</feature>
<accession>A0ABR0SD54</accession>
<evidence type="ECO:0000313" key="3">
    <source>
        <dbReference type="EMBL" id="KAK5989777.1"/>
    </source>
</evidence>
<evidence type="ECO:0000256" key="2">
    <source>
        <dbReference type="SAM" id="MobiDB-lite"/>
    </source>
</evidence>
<dbReference type="EMBL" id="JAVFKD010000014">
    <property type="protein sequence ID" value="KAK5989777.1"/>
    <property type="molecule type" value="Genomic_DNA"/>
</dbReference>